<sequence length="122" mass="13331">MSLCLAAYLAAAEQKQLWLVTLMMAVAGILYLLGLYGLFKSVKLPFYPSYAAFTFPFAISAVATKQAATFYQKQELALGNWMQVIVLLQTILAVVLVGYVLVRYGMAIAKAASTPKLELSRA</sequence>
<evidence type="ECO:0000313" key="2">
    <source>
        <dbReference type="EMBL" id="MBU3805964.1"/>
    </source>
</evidence>
<reference evidence="2" key="2">
    <citation type="submission" date="2021-04" db="EMBL/GenBank/DDBJ databases">
        <authorList>
            <person name="Gilroy R."/>
        </authorList>
    </citation>
    <scope>NUCLEOTIDE SEQUENCE</scope>
    <source>
        <strain evidence="2">B5_2728</strain>
    </source>
</reference>
<dbReference type="EMBL" id="JAHLFP010000027">
    <property type="protein sequence ID" value="MBU3805964.1"/>
    <property type="molecule type" value="Genomic_DNA"/>
</dbReference>
<proteinExistence type="predicted"/>
<dbReference type="Gene3D" id="1.50.10.150">
    <property type="entry name" value="Voltage-dependent anion channel"/>
    <property type="match status" value="1"/>
</dbReference>
<evidence type="ECO:0000313" key="3">
    <source>
        <dbReference type="Proteomes" id="UP000713596"/>
    </source>
</evidence>
<name>A0A948T264_9FIRM</name>
<dbReference type="Proteomes" id="UP000713596">
    <property type="component" value="Unassembled WGS sequence"/>
</dbReference>
<dbReference type="AlphaFoldDB" id="A0A948T264"/>
<feature type="transmembrane region" description="Helical" evidence="1">
    <location>
        <begin position="50"/>
        <end position="68"/>
    </location>
</feature>
<organism evidence="2 3">
    <name type="scientific">Candidatus Allofournierella pullistercoris</name>
    <dbReference type="NCBI Taxonomy" id="2838597"/>
    <lineage>
        <taxon>Bacteria</taxon>
        <taxon>Bacillati</taxon>
        <taxon>Bacillota</taxon>
        <taxon>Clostridia</taxon>
        <taxon>Eubacteriales</taxon>
        <taxon>Oscillospiraceae</taxon>
        <taxon>Allofournierella</taxon>
    </lineage>
</organism>
<protein>
    <submittedName>
        <fullName evidence="2">Uncharacterized protein</fullName>
    </submittedName>
</protein>
<comment type="caution">
    <text evidence="2">The sequence shown here is derived from an EMBL/GenBank/DDBJ whole genome shotgun (WGS) entry which is preliminary data.</text>
</comment>
<gene>
    <name evidence="2" type="ORF">H9882_03620</name>
</gene>
<keyword evidence="1" id="KW-0472">Membrane</keyword>
<keyword evidence="1" id="KW-0812">Transmembrane</keyword>
<feature type="transmembrane region" description="Helical" evidence="1">
    <location>
        <begin position="80"/>
        <end position="102"/>
    </location>
</feature>
<dbReference type="InterPro" id="IPR038665">
    <property type="entry name" value="Voltage-dep_anion_channel_sf"/>
</dbReference>
<reference evidence="2" key="1">
    <citation type="journal article" date="2021" name="PeerJ">
        <title>Extensive microbial diversity within the chicken gut microbiome revealed by metagenomics and culture.</title>
        <authorList>
            <person name="Gilroy R."/>
            <person name="Ravi A."/>
            <person name="Getino M."/>
            <person name="Pursley I."/>
            <person name="Horton D.L."/>
            <person name="Alikhan N.F."/>
            <person name="Baker D."/>
            <person name="Gharbi K."/>
            <person name="Hall N."/>
            <person name="Watson M."/>
            <person name="Adriaenssens E.M."/>
            <person name="Foster-Nyarko E."/>
            <person name="Jarju S."/>
            <person name="Secka A."/>
            <person name="Antonio M."/>
            <person name="Oren A."/>
            <person name="Chaudhuri R.R."/>
            <person name="La Ragione R."/>
            <person name="Hildebrand F."/>
            <person name="Pallen M.J."/>
        </authorList>
    </citation>
    <scope>NUCLEOTIDE SEQUENCE</scope>
    <source>
        <strain evidence="2">B5_2728</strain>
    </source>
</reference>
<accession>A0A948T264</accession>
<keyword evidence="1" id="KW-1133">Transmembrane helix</keyword>
<evidence type="ECO:0000256" key="1">
    <source>
        <dbReference type="SAM" id="Phobius"/>
    </source>
</evidence>
<feature type="transmembrane region" description="Helical" evidence="1">
    <location>
        <begin position="17"/>
        <end position="38"/>
    </location>
</feature>